<dbReference type="RefSeq" id="WP_143782952.1">
    <property type="nucleotide sequence ID" value="NZ_CP041616.1"/>
</dbReference>
<protein>
    <recommendedName>
        <fullName evidence="5">Lipoprotein</fullName>
    </recommendedName>
</protein>
<evidence type="ECO:0000256" key="2">
    <source>
        <dbReference type="SAM" id="SignalP"/>
    </source>
</evidence>
<evidence type="ECO:0000313" key="4">
    <source>
        <dbReference type="Proteomes" id="UP000315395"/>
    </source>
</evidence>
<dbReference type="Proteomes" id="UP000315395">
    <property type="component" value="Chromosome"/>
</dbReference>
<dbReference type="OrthoDB" id="5143057at2"/>
<name>A0A516G9S7_9MICO</name>
<dbReference type="AlphaFoldDB" id="A0A516G9S7"/>
<keyword evidence="2" id="KW-0732">Signal</keyword>
<dbReference type="KEGG" id="orz:FNH13_07890"/>
<evidence type="ECO:0000313" key="3">
    <source>
        <dbReference type="EMBL" id="QDO88277.1"/>
    </source>
</evidence>
<reference evidence="3 4" key="1">
    <citation type="submission" date="2019-07" db="EMBL/GenBank/DDBJ databases">
        <title>complete genome sequencing of Ornithinimicrobium sp. H23M54.</title>
        <authorList>
            <person name="Bae J.-W."/>
            <person name="Lee S.-Y."/>
        </authorList>
    </citation>
    <scope>NUCLEOTIDE SEQUENCE [LARGE SCALE GENOMIC DNA]</scope>
    <source>
        <strain evidence="3 4">H23M54</strain>
    </source>
</reference>
<gene>
    <name evidence="3" type="ORF">FNH13_07890</name>
</gene>
<proteinExistence type="predicted"/>
<organism evidence="3 4">
    <name type="scientific">Ornithinimicrobium ciconiae</name>
    <dbReference type="NCBI Taxonomy" id="2594265"/>
    <lineage>
        <taxon>Bacteria</taxon>
        <taxon>Bacillati</taxon>
        <taxon>Actinomycetota</taxon>
        <taxon>Actinomycetes</taxon>
        <taxon>Micrococcales</taxon>
        <taxon>Ornithinimicrobiaceae</taxon>
        <taxon>Ornithinimicrobium</taxon>
    </lineage>
</organism>
<accession>A0A516G9S7</accession>
<keyword evidence="4" id="KW-1185">Reference proteome</keyword>
<sequence>MLAKQFAPLFGLAVLLTACGSDSPEPVPPDATTPDSPSPEAGAPVDPGTETEGPPTAADGAQGSGCTPTSETTLPDGRWFGLVASTTESSIEFDLACWFTGDAAIAAAESAGEEPPPNDYFVRNNNELTRELPVAQDAEVTFYLSGDPTSEVQGDVPAWRGILNDRGIPFGIWVQTSGGEVTSVEEQWVP</sequence>
<dbReference type="EMBL" id="CP041616">
    <property type="protein sequence ID" value="QDO88277.1"/>
    <property type="molecule type" value="Genomic_DNA"/>
</dbReference>
<feature type="compositionally biased region" description="Polar residues" evidence="1">
    <location>
        <begin position="64"/>
        <end position="73"/>
    </location>
</feature>
<feature type="signal peptide" evidence="2">
    <location>
        <begin position="1"/>
        <end position="20"/>
    </location>
</feature>
<evidence type="ECO:0008006" key="5">
    <source>
        <dbReference type="Google" id="ProtNLM"/>
    </source>
</evidence>
<feature type="region of interest" description="Disordered" evidence="1">
    <location>
        <begin position="20"/>
        <end position="77"/>
    </location>
</feature>
<evidence type="ECO:0000256" key="1">
    <source>
        <dbReference type="SAM" id="MobiDB-lite"/>
    </source>
</evidence>
<dbReference type="PROSITE" id="PS51257">
    <property type="entry name" value="PROKAR_LIPOPROTEIN"/>
    <property type="match status" value="1"/>
</dbReference>
<feature type="chain" id="PRO_5038686348" description="Lipoprotein" evidence="2">
    <location>
        <begin position="21"/>
        <end position="190"/>
    </location>
</feature>